<evidence type="ECO:0000256" key="1">
    <source>
        <dbReference type="ARBA" id="ARBA00006762"/>
    </source>
</evidence>
<dbReference type="EMBL" id="VAHF01000006">
    <property type="protein sequence ID" value="TXG59661.1"/>
    <property type="molecule type" value="Genomic_DNA"/>
</dbReference>
<comment type="caution">
    <text evidence="8">The sequence shown here is derived from an EMBL/GenBank/DDBJ whole genome shotgun (WGS) entry which is preliminary data.</text>
</comment>
<sequence>MATESSESEEKGKKITGGYQRLKLHQDLRESGKEAAWSVSSCKPGNGVSALLDDNVDTYWQSDGAPPHLVNIQFKKKVRLQLIVLYVDFELYQTTYTPMKISIRAGDGFHNLKVVKNVELVKPKGWIYIPLSRNDPKEAFVNSFMLQIAVLSNQLNGKDCRVRQIKIYGPRPNPIPHQQFQFTSSEFITYSTVR</sequence>
<evidence type="ECO:0000256" key="5">
    <source>
        <dbReference type="ARBA" id="ARBA00023306"/>
    </source>
</evidence>
<accession>A0A5C7HRH7</accession>
<evidence type="ECO:0000313" key="8">
    <source>
        <dbReference type="EMBL" id="TXG59661.1"/>
    </source>
</evidence>
<keyword evidence="5 6" id="KW-0131">Cell cycle</keyword>
<dbReference type="CDD" id="cd08366">
    <property type="entry name" value="APC10"/>
    <property type="match status" value="1"/>
</dbReference>
<evidence type="ECO:0000256" key="4">
    <source>
        <dbReference type="ARBA" id="ARBA00022786"/>
    </source>
</evidence>
<dbReference type="AlphaFoldDB" id="A0A5C7HRH7"/>
<dbReference type="InterPro" id="IPR008979">
    <property type="entry name" value="Galactose-bd-like_sf"/>
</dbReference>
<dbReference type="InterPro" id="IPR016901">
    <property type="entry name" value="APC10/Doc1"/>
</dbReference>
<dbReference type="PANTHER" id="PTHR12936">
    <property type="entry name" value="ANAPHASE-PROMOTING COMPLEX 10"/>
    <property type="match status" value="1"/>
</dbReference>
<protein>
    <recommendedName>
        <fullName evidence="6">Anaphase-promoting complex subunit 10</fullName>
    </recommendedName>
</protein>
<dbReference type="GO" id="GO:0005680">
    <property type="term" value="C:anaphase-promoting complex"/>
    <property type="evidence" value="ECO:0007669"/>
    <property type="project" value="InterPro"/>
</dbReference>
<dbReference type="InterPro" id="IPR004939">
    <property type="entry name" value="APC_su10/DOC_dom"/>
</dbReference>
<name>A0A5C7HRH7_9ROSI</name>
<keyword evidence="9" id="KW-1185">Reference proteome</keyword>
<keyword evidence="3 6" id="KW-0498">Mitosis</keyword>
<dbReference type="PROSITE" id="PS51284">
    <property type="entry name" value="DOC"/>
    <property type="match status" value="1"/>
</dbReference>
<dbReference type="SUPFAM" id="SSF49785">
    <property type="entry name" value="Galactose-binding domain-like"/>
    <property type="match status" value="1"/>
</dbReference>
<evidence type="ECO:0000259" key="7">
    <source>
        <dbReference type="PROSITE" id="PS51284"/>
    </source>
</evidence>
<dbReference type="GO" id="GO:0031145">
    <property type="term" value="P:anaphase-promoting complex-dependent catabolic process"/>
    <property type="evidence" value="ECO:0007669"/>
    <property type="project" value="InterPro"/>
</dbReference>
<evidence type="ECO:0000313" key="9">
    <source>
        <dbReference type="Proteomes" id="UP000323000"/>
    </source>
</evidence>
<dbReference type="SMART" id="SM01337">
    <property type="entry name" value="APC10"/>
    <property type="match status" value="1"/>
</dbReference>
<dbReference type="OrthoDB" id="24948at2759"/>
<keyword evidence="4 6" id="KW-0833">Ubl conjugation pathway</keyword>
<comment type="similarity">
    <text evidence="1 6">Belongs to the APC10 family.</text>
</comment>
<feature type="domain" description="DOC" evidence="7">
    <location>
        <begin position="7"/>
        <end position="194"/>
    </location>
</feature>
<evidence type="ECO:0000256" key="6">
    <source>
        <dbReference type="PIRNR" id="PIRNR028841"/>
    </source>
</evidence>
<dbReference type="PIRSF" id="PIRSF028841">
    <property type="entry name" value="APC10_sub"/>
    <property type="match status" value="1"/>
</dbReference>
<dbReference type="GO" id="GO:0051301">
    <property type="term" value="P:cell division"/>
    <property type="evidence" value="ECO:0007669"/>
    <property type="project" value="UniProtKB-KW"/>
</dbReference>
<dbReference type="Pfam" id="PF03256">
    <property type="entry name" value="ANAPC10"/>
    <property type="match status" value="1"/>
</dbReference>
<keyword evidence="2 6" id="KW-0132">Cell division</keyword>
<comment type="function">
    <text evidence="6">Component of the anaphase promoting complex/cyclosome (APC/C), a cell cycle-regulated E3 ubiquitin-protein ligase complex that controls progression through mitosis and the G1 phase of the cell cycle.</text>
</comment>
<dbReference type="GO" id="GO:0070979">
    <property type="term" value="P:protein K11-linked ubiquitination"/>
    <property type="evidence" value="ECO:0007669"/>
    <property type="project" value="TreeGrafter"/>
</dbReference>
<evidence type="ECO:0000256" key="3">
    <source>
        <dbReference type="ARBA" id="ARBA00022776"/>
    </source>
</evidence>
<dbReference type="PANTHER" id="PTHR12936:SF0">
    <property type="entry name" value="ANAPHASE-PROMOTING COMPLEX SUBUNIT 10"/>
    <property type="match status" value="1"/>
</dbReference>
<organism evidence="8 9">
    <name type="scientific">Acer yangbiense</name>
    <dbReference type="NCBI Taxonomy" id="1000413"/>
    <lineage>
        <taxon>Eukaryota</taxon>
        <taxon>Viridiplantae</taxon>
        <taxon>Streptophyta</taxon>
        <taxon>Embryophyta</taxon>
        <taxon>Tracheophyta</taxon>
        <taxon>Spermatophyta</taxon>
        <taxon>Magnoliopsida</taxon>
        <taxon>eudicotyledons</taxon>
        <taxon>Gunneridae</taxon>
        <taxon>Pentapetalae</taxon>
        <taxon>rosids</taxon>
        <taxon>malvids</taxon>
        <taxon>Sapindales</taxon>
        <taxon>Sapindaceae</taxon>
        <taxon>Hippocastanoideae</taxon>
        <taxon>Acereae</taxon>
        <taxon>Acer</taxon>
    </lineage>
</organism>
<dbReference type="FunFam" id="2.60.120.260:FF:000079">
    <property type="entry name" value="Anaphase-promoting complex subunit 10"/>
    <property type="match status" value="1"/>
</dbReference>
<evidence type="ECO:0000256" key="2">
    <source>
        <dbReference type="ARBA" id="ARBA00022618"/>
    </source>
</evidence>
<reference evidence="9" key="1">
    <citation type="journal article" date="2019" name="Gigascience">
        <title>De novo genome assembly of the endangered Acer yangbiense, a plant species with extremely small populations endemic to Yunnan Province, China.</title>
        <authorList>
            <person name="Yang J."/>
            <person name="Wariss H.M."/>
            <person name="Tao L."/>
            <person name="Zhang R."/>
            <person name="Yun Q."/>
            <person name="Hollingsworth P."/>
            <person name="Dao Z."/>
            <person name="Luo G."/>
            <person name="Guo H."/>
            <person name="Ma Y."/>
            <person name="Sun W."/>
        </authorList>
    </citation>
    <scope>NUCLEOTIDE SEQUENCE [LARGE SCALE GENOMIC DNA]</scope>
    <source>
        <strain evidence="9">cv. Malutang</strain>
    </source>
</reference>
<dbReference type="Proteomes" id="UP000323000">
    <property type="component" value="Chromosome 6"/>
</dbReference>
<dbReference type="Gene3D" id="2.60.120.260">
    <property type="entry name" value="Galactose-binding domain-like"/>
    <property type="match status" value="1"/>
</dbReference>
<gene>
    <name evidence="8" type="ORF">EZV62_014234</name>
</gene>
<proteinExistence type="inferred from homology"/>